<feature type="transmembrane region" description="Helical" evidence="9">
    <location>
        <begin position="220"/>
        <end position="241"/>
    </location>
</feature>
<keyword evidence="2" id="KW-1003">Cell membrane</keyword>
<sequence length="412" mass="46308">MPPTGSDNYTVSLLQDIQDAAPLDQGLQSERAEIVYLCVVGTVATVLNSVVFSKLIRQSRTPTARTSFTSGPYSLSSFTLFKLNLCITDFLILLIHTFGKIVWLSMYSWPWGDTACRTYQFLSIFSFYSNSNVIVAIGVDRLKVVYTSHIQGAASVRRVRTMLAVSWILAAACSTPQIFFFKVHEVNETFSQCASIFTVDNASQKLSQAAISYEIFHQVAVFWIPFLILTVSYLMIVLKLIHFTFKPVTRVNIPKASTSVSSTTRLLNILDAKRPESYHFQTNGSIALEPLARSNSVLTDSTGLGSARSKKKMQTGSVLKNFSKTNIICTMHSDAKGVPLWRKQLRSRVFLTALIVVVAHVAMWAPYNFYSTLRLVNHDWHSRLEQYHVILEDLIVMNSLVNPILYSFPCRV</sequence>
<keyword evidence="7" id="KW-0675">Receptor</keyword>
<dbReference type="PANTHER" id="PTHR24230">
    <property type="entry name" value="G-PROTEIN COUPLED RECEPTOR"/>
    <property type="match status" value="1"/>
</dbReference>
<evidence type="ECO:0000256" key="3">
    <source>
        <dbReference type="ARBA" id="ARBA00022692"/>
    </source>
</evidence>
<dbReference type="PANTHER" id="PTHR24230:SF154">
    <property type="entry name" value="G-PROTEIN COUPLED RECEPTORS FAMILY 1 PROFILE DOMAIN-CONTAINING PROTEIN"/>
    <property type="match status" value="1"/>
</dbReference>
<keyword evidence="3 9" id="KW-0812">Transmembrane</keyword>
<evidence type="ECO:0000256" key="8">
    <source>
        <dbReference type="ARBA" id="ARBA00023224"/>
    </source>
</evidence>
<feature type="transmembrane region" description="Helical" evidence="9">
    <location>
        <begin position="349"/>
        <end position="367"/>
    </location>
</feature>
<evidence type="ECO:0000256" key="7">
    <source>
        <dbReference type="ARBA" id="ARBA00023170"/>
    </source>
</evidence>
<evidence type="ECO:0000256" key="6">
    <source>
        <dbReference type="ARBA" id="ARBA00023136"/>
    </source>
</evidence>
<comment type="subcellular location">
    <subcellularLocation>
        <location evidence="1">Cell membrane</location>
        <topology evidence="1">Multi-pass membrane protein</topology>
    </subcellularLocation>
</comment>
<feature type="domain" description="G-protein coupled receptors family 1 profile" evidence="10">
    <location>
        <begin position="47"/>
        <end position="406"/>
    </location>
</feature>
<dbReference type="SUPFAM" id="SSF81321">
    <property type="entry name" value="Family A G protein-coupled receptor-like"/>
    <property type="match status" value="1"/>
</dbReference>
<dbReference type="PRINTS" id="PR00237">
    <property type="entry name" value="GPCRRHODOPSN"/>
</dbReference>
<evidence type="ECO:0000256" key="5">
    <source>
        <dbReference type="ARBA" id="ARBA00023040"/>
    </source>
</evidence>
<evidence type="ECO:0000313" key="11">
    <source>
        <dbReference type="EMBL" id="GMT05424.1"/>
    </source>
</evidence>
<name>A0AAV5UHM6_9BILA</name>
<dbReference type="InterPro" id="IPR017452">
    <property type="entry name" value="GPCR_Rhodpsn_7TM"/>
</dbReference>
<reference evidence="11" key="1">
    <citation type="submission" date="2023-10" db="EMBL/GenBank/DDBJ databases">
        <title>Genome assembly of Pristionchus species.</title>
        <authorList>
            <person name="Yoshida K."/>
            <person name="Sommer R.J."/>
        </authorList>
    </citation>
    <scope>NUCLEOTIDE SEQUENCE</scope>
    <source>
        <strain evidence="11">RS0144</strain>
    </source>
</reference>
<dbReference type="Gene3D" id="1.20.1070.10">
    <property type="entry name" value="Rhodopsin 7-helix transmembrane proteins"/>
    <property type="match status" value="1"/>
</dbReference>
<gene>
    <name evidence="11" type="ORF">PENTCL1PPCAC_27598</name>
</gene>
<organism evidence="11 12">
    <name type="scientific">Pristionchus entomophagus</name>
    <dbReference type="NCBI Taxonomy" id="358040"/>
    <lineage>
        <taxon>Eukaryota</taxon>
        <taxon>Metazoa</taxon>
        <taxon>Ecdysozoa</taxon>
        <taxon>Nematoda</taxon>
        <taxon>Chromadorea</taxon>
        <taxon>Rhabditida</taxon>
        <taxon>Rhabditina</taxon>
        <taxon>Diplogasteromorpha</taxon>
        <taxon>Diplogasteroidea</taxon>
        <taxon>Neodiplogasteridae</taxon>
        <taxon>Pristionchus</taxon>
    </lineage>
</organism>
<protein>
    <recommendedName>
        <fullName evidence="10">G-protein coupled receptors family 1 profile domain-containing protein</fullName>
    </recommendedName>
</protein>
<feature type="transmembrane region" description="Helical" evidence="9">
    <location>
        <begin position="119"/>
        <end position="139"/>
    </location>
</feature>
<keyword evidence="8" id="KW-0807">Transducer</keyword>
<evidence type="ECO:0000256" key="9">
    <source>
        <dbReference type="SAM" id="Phobius"/>
    </source>
</evidence>
<feature type="transmembrane region" description="Helical" evidence="9">
    <location>
        <begin position="77"/>
        <end position="99"/>
    </location>
</feature>
<comment type="caution">
    <text evidence="11">The sequence shown here is derived from an EMBL/GenBank/DDBJ whole genome shotgun (WGS) entry which is preliminary data.</text>
</comment>
<feature type="transmembrane region" description="Helical" evidence="9">
    <location>
        <begin position="34"/>
        <end position="56"/>
    </location>
</feature>
<evidence type="ECO:0000259" key="10">
    <source>
        <dbReference type="PROSITE" id="PS50262"/>
    </source>
</evidence>
<accession>A0AAV5UHM6</accession>
<dbReference type="EMBL" id="BTSX01000006">
    <property type="protein sequence ID" value="GMT05424.1"/>
    <property type="molecule type" value="Genomic_DNA"/>
</dbReference>
<dbReference type="GO" id="GO:0008528">
    <property type="term" value="F:G protein-coupled peptide receptor activity"/>
    <property type="evidence" value="ECO:0007669"/>
    <property type="project" value="TreeGrafter"/>
</dbReference>
<dbReference type="InterPro" id="IPR000276">
    <property type="entry name" value="GPCR_Rhodpsn"/>
</dbReference>
<evidence type="ECO:0000256" key="4">
    <source>
        <dbReference type="ARBA" id="ARBA00022989"/>
    </source>
</evidence>
<keyword evidence="12" id="KW-1185">Reference proteome</keyword>
<evidence type="ECO:0000256" key="1">
    <source>
        <dbReference type="ARBA" id="ARBA00004651"/>
    </source>
</evidence>
<evidence type="ECO:0000313" key="12">
    <source>
        <dbReference type="Proteomes" id="UP001432027"/>
    </source>
</evidence>
<dbReference type="GO" id="GO:0005886">
    <property type="term" value="C:plasma membrane"/>
    <property type="evidence" value="ECO:0007669"/>
    <property type="project" value="UniProtKB-SubCell"/>
</dbReference>
<dbReference type="GO" id="GO:0007218">
    <property type="term" value="P:neuropeptide signaling pathway"/>
    <property type="evidence" value="ECO:0007669"/>
    <property type="project" value="TreeGrafter"/>
</dbReference>
<dbReference type="Proteomes" id="UP001432027">
    <property type="component" value="Unassembled WGS sequence"/>
</dbReference>
<keyword evidence="6 9" id="KW-0472">Membrane</keyword>
<proteinExistence type="predicted"/>
<evidence type="ECO:0000256" key="2">
    <source>
        <dbReference type="ARBA" id="ARBA00022475"/>
    </source>
</evidence>
<dbReference type="PROSITE" id="PS50262">
    <property type="entry name" value="G_PROTEIN_RECEP_F1_2"/>
    <property type="match status" value="1"/>
</dbReference>
<dbReference type="Pfam" id="PF00001">
    <property type="entry name" value="7tm_1"/>
    <property type="match status" value="1"/>
</dbReference>
<keyword evidence="5" id="KW-0297">G-protein coupled receptor</keyword>
<keyword evidence="4 9" id="KW-1133">Transmembrane helix</keyword>
<feature type="transmembrane region" description="Helical" evidence="9">
    <location>
        <begin position="159"/>
        <end position="181"/>
    </location>
</feature>
<dbReference type="AlphaFoldDB" id="A0AAV5UHM6"/>